<dbReference type="InterPro" id="IPR036236">
    <property type="entry name" value="Znf_C2H2_sf"/>
</dbReference>
<organism evidence="4 5">
    <name type="scientific">Bipolaris oryzae ATCC 44560</name>
    <dbReference type="NCBI Taxonomy" id="930090"/>
    <lineage>
        <taxon>Eukaryota</taxon>
        <taxon>Fungi</taxon>
        <taxon>Dikarya</taxon>
        <taxon>Ascomycota</taxon>
        <taxon>Pezizomycotina</taxon>
        <taxon>Dothideomycetes</taxon>
        <taxon>Pleosporomycetidae</taxon>
        <taxon>Pleosporales</taxon>
        <taxon>Pleosporineae</taxon>
        <taxon>Pleosporaceae</taxon>
        <taxon>Bipolaris</taxon>
    </lineage>
</organism>
<evidence type="ECO:0000259" key="3">
    <source>
        <dbReference type="PROSITE" id="PS50157"/>
    </source>
</evidence>
<dbReference type="OrthoDB" id="3685692at2759"/>
<dbReference type="HOGENOM" id="CLU_1089920_0_0_1"/>
<evidence type="ECO:0000313" key="5">
    <source>
        <dbReference type="Proteomes" id="UP000054032"/>
    </source>
</evidence>
<keyword evidence="1" id="KW-0862">Zinc</keyword>
<dbReference type="PROSITE" id="PS50157">
    <property type="entry name" value="ZINC_FINGER_C2H2_2"/>
    <property type="match status" value="1"/>
</dbReference>
<dbReference type="SMART" id="SM00355">
    <property type="entry name" value="ZnF_C2H2"/>
    <property type="match status" value="2"/>
</dbReference>
<feature type="domain" description="C2H2-type" evidence="3">
    <location>
        <begin position="219"/>
        <end position="249"/>
    </location>
</feature>
<gene>
    <name evidence="4" type="ORF">COCMIDRAFT_38680</name>
</gene>
<dbReference type="InterPro" id="IPR013087">
    <property type="entry name" value="Znf_C2H2_type"/>
</dbReference>
<reference evidence="4 5" key="1">
    <citation type="journal article" date="2013" name="PLoS Genet.">
        <title>Comparative genome structure, secondary metabolite, and effector coding capacity across Cochliobolus pathogens.</title>
        <authorList>
            <person name="Condon B.J."/>
            <person name="Leng Y."/>
            <person name="Wu D."/>
            <person name="Bushley K.E."/>
            <person name="Ohm R.A."/>
            <person name="Otillar R."/>
            <person name="Martin J."/>
            <person name="Schackwitz W."/>
            <person name="Grimwood J."/>
            <person name="MohdZainudin N."/>
            <person name="Xue C."/>
            <person name="Wang R."/>
            <person name="Manning V.A."/>
            <person name="Dhillon B."/>
            <person name="Tu Z.J."/>
            <person name="Steffenson B.J."/>
            <person name="Salamov A."/>
            <person name="Sun H."/>
            <person name="Lowry S."/>
            <person name="LaButti K."/>
            <person name="Han J."/>
            <person name="Copeland A."/>
            <person name="Lindquist E."/>
            <person name="Barry K."/>
            <person name="Schmutz J."/>
            <person name="Baker S.E."/>
            <person name="Ciuffetti L.M."/>
            <person name="Grigoriev I.V."/>
            <person name="Zhong S."/>
            <person name="Turgeon B.G."/>
        </authorList>
    </citation>
    <scope>NUCLEOTIDE SEQUENCE [LARGE SCALE GENOMIC DNA]</scope>
    <source>
        <strain evidence="4 5">ATCC 44560</strain>
    </source>
</reference>
<feature type="region of interest" description="Disordered" evidence="2">
    <location>
        <begin position="25"/>
        <end position="49"/>
    </location>
</feature>
<dbReference type="Proteomes" id="UP000054032">
    <property type="component" value="Unassembled WGS sequence"/>
</dbReference>
<accession>W6Z101</accession>
<dbReference type="KEGG" id="bor:COCMIDRAFT_38680"/>
<dbReference type="PROSITE" id="PS00028">
    <property type="entry name" value="ZINC_FINGER_C2H2_1"/>
    <property type="match status" value="1"/>
</dbReference>
<dbReference type="EMBL" id="KI964031">
    <property type="protein sequence ID" value="EUC43363.1"/>
    <property type="molecule type" value="Genomic_DNA"/>
</dbReference>
<feature type="compositionally biased region" description="Polar residues" evidence="2">
    <location>
        <begin position="138"/>
        <end position="151"/>
    </location>
</feature>
<evidence type="ECO:0000313" key="4">
    <source>
        <dbReference type="EMBL" id="EUC43363.1"/>
    </source>
</evidence>
<feature type="compositionally biased region" description="Low complexity" evidence="2">
    <location>
        <begin position="34"/>
        <end position="46"/>
    </location>
</feature>
<evidence type="ECO:0000256" key="1">
    <source>
        <dbReference type="PROSITE-ProRule" id="PRU00042"/>
    </source>
</evidence>
<proteinExistence type="predicted"/>
<keyword evidence="5" id="KW-1185">Reference proteome</keyword>
<dbReference type="RefSeq" id="XP_007690105.1">
    <property type="nucleotide sequence ID" value="XM_007691915.1"/>
</dbReference>
<keyword evidence="1" id="KW-0479">Metal-binding</keyword>
<protein>
    <recommendedName>
        <fullName evidence="3">C2H2-type domain-containing protein</fullName>
    </recommendedName>
</protein>
<dbReference type="Gene3D" id="3.30.160.60">
    <property type="entry name" value="Classic Zinc Finger"/>
    <property type="match status" value="1"/>
</dbReference>
<sequence>MTDFIFPENVNTYEEEVAQWISEGNDLNASRGVPSSPSSREISSAPDEGSTSDFFWYNGRWYTYTTDISPDLETLAQSLWDGRIDLESEVSEVPANTPVTEDDQGDGSKTPSQWTEQNTYIREDTPIPDWDQGDHIKSISQASEATTTSREVTPVPEQPTSQLPSAEKYIAKPMVSRPEERGNFPEWDGPTRCPYRCRALLDTQELYVSHMRTHKGRSYTCEAPGCTKVYVHMRTLRKHQRQAHGNPQSGGCVVWSES</sequence>
<dbReference type="GeneID" id="19123520"/>
<name>W6Z101_COCMI</name>
<feature type="compositionally biased region" description="Polar residues" evidence="2">
    <location>
        <begin position="107"/>
        <end position="120"/>
    </location>
</feature>
<evidence type="ECO:0000256" key="2">
    <source>
        <dbReference type="SAM" id="MobiDB-lite"/>
    </source>
</evidence>
<feature type="region of interest" description="Disordered" evidence="2">
    <location>
        <begin position="89"/>
        <end position="168"/>
    </location>
</feature>
<dbReference type="SUPFAM" id="SSF57667">
    <property type="entry name" value="beta-beta-alpha zinc fingers"/>
    <property type="match status" value="1"/>
</dbReference>
<dbReference type="GO" id="GO:0008270">
    <property type="term" value="F:zinc ion binding"/>
    <property type="evidence" value="ECO:0007669"/>
    <property type="project" value="UniProtKB-KW"/>
</dbReference>
<keyword evidence="1" id="KW-0863">Zinc-finger</keyword>
<dbReference type="AlphaFoldDB" id="W6Z101"/>